<proteinExistence type="predicted"/>
<evidence type="ECO:0000313" key="1">
    <source>
        <dbReference type="EMBL" id="SDG32642.1"/>
    </source>
</evidence>
<dbReference type="EMBL" id="FNCK01000005">
    <property type="protein sequence ID" value="SDG32642.1"/>
    <property type="molecule type" value="Genomic_DNA"/>
</dbReference>
<gene>
    <name evidence="1" type="ORF">SAMN05421791_10581</name>
</gene>
<evidence type="ECO:0000313" key="2">
    <source>
        <dbReference type="Proteomes" id="UP000199708"/>
    </source>
</evidence>
<name>A0A1G7TC15_9LACT</name>
<dbReference type="Proteomes" id="UP000199708">
    <property type="component" value="Unassembled WGS sequence"/>
</dbReference>
<evidence type="ECO:0008006" key="3">
    <source>
        <dbReference type="Google" id="ProtNLM"/>
    </source>
</evidence>
<protein>
    <recommendedName>
        <fullName evidence="3">Nucleoside 2-deoxyribosyltransferase</fullName>
    </recommendedName>
</protein>
<dbReference type="Gene3D" id="3.40.50.450">
    <property type="match status" value="1"/>
</dbReference>
<accession>A0A1G7TC15</accession>
<dbReference type="STRING" id="120956.SAMN05421791_10581"/>
<dbReference type="RefSeq" id="WP_090289991.1">
    <property type="nucleotide sequence ID" value="NZ_FNCK01000005.1"/>
</dbReference>
<dbReference type="AlphaFoldDB" id="A0A1G7TC15"/>
<sequence>MEIFLGTPITGIINTNLANPLETETKSRIKEMLSDLRAYGHNVFCALEEEEFGRKVADSMECTLRDYSLLKQSNVYITFPNNSYGCAVELGWASAHSIPIVLGINSRIGSKTPLYEGLHTTGSPVHVIYYDSDNEFPNKLEWSEILKYIEKNIFIGQIS</sequence>
<organism evidence="1 2">
    <name type="scientific">Facklamia miroungae</name>
    <dbReference type="NCBI Taxonomy" id="120956"/>
    <lineage>
        <taxon>Bacteria</taxon>
        <taxon>Bacillati</taxon>
        <taxon>Bacillota</taxon>
        <taxon>Bacilli</taxon>
        <taxon>Lactobacillales</taxon>
        <taxon>Aerococcaceae</taxon>
        <taxon>Facklamia</taxon>
    </lineage>
</organism>
<reference evidence="1 2" key="1">
    <citation type="submission" date="2016-10" db="EMBL/GenBank/DDBJ databases">
        <authorList>
            <person name="de Groot N.N."/>
        </authorList>
    </citation>
    <scope>NUCLEOTIDE SEQUENCE [LARGE SCALE GENOMIC DNA]</scope>
    <source>
        <strain evidence="1 2">ATCC BAA-466</strain>
    </source>
</reference>
<dbReference type="SUPFAM" id="SSF52309">
    <property type="entry name" value="N-(deoxy)ribosyltransferase-like"/>
    <property type="match status" value="1"/>
</dbReference>
<dbReference type="OrthoDB" id="4743790at2"/>
<keyword evidence="2" id="KW-1185">Reference proteome</keyword>